<keyword evidence="3" id="KW-0032">Aminotransferase</keyword>
<proteinExistence type="inferred from homology"/>
<evidence type="ECO:0000256" key="3">
    <source>
        <dbReference type="ARBA" id="ARBA00022576"/>
    </source>
</evidence>
<dbReference type="Pfam" id="PF00392">
    <property type="entry name" value="GntR"/>
    <property type="match status" value="1"/>
</dbReference>
<dbReference type="InterPro" id="IPR015421">
    <property type="entry name" value="PyrdxlP-dep_Trfase_major"/>
</dbReference>
<dbReference type="OrthoDB" id="9802328at2"/>
<feature type="domain" description="HTH gntR-type" evidence="8">
    <location>
        <begin position="11"/>
        <end position="79"/>
    </location>
</feature>
<dbReference type="Pfam" id="PF00155">
    <property type="entry name" value="Aminotran_1_2"/>
    <property type="match status" value="1"/>
</dbReference>
<dbReference type="GO" id="GO:0008483">
    <property type="term" value="F:transaminase activity"/>
    <property type="evidence" value="ECO:0007669"/>
    <property type="project" value="UniProtKB-KW"/>
</dbReference>
<name>A0A0M0G594_9BACI</name>
<comment type="similarity">
    <text evidence="2">In the C-terminal section; belongs to the class-I pyridoxal-phosphate-dependent aminotransferase family.</text>
</comment>
<gene>
    <name evidence="9" type="ORF">AF331_11815</name>
</gene>
<dbReference type="InterPro" id="IPR051446">
    <property type="entry name" value="HTH_trans_reg/aminotransferase"/>
</dbReference>
<keyword evidence="10" id="KW-1185">Reference proteome</keyword>
<keyword evidence="4" id="KW-0663">Pyridoxal phosphate</keyword>
<evidence type="ECO:0000313" key="10">
    <source>
        <dbReference type="Proteomes" id="UP000037405"/>
    </source>
</evidence>
<dbReference type="Gene3D" id="3.90.1150.10">
    <property type="entry name" value="Aspartate Aminotransferase, domain 1"/>
    <property type="match status" value="1"/>
</dbReference>
<keyword evidence="7" id="KW-0804">Transcription</keyword>
<dbReference type="InterPro" id="IPR036390">
    <property type="entry name" value="WH_DNA-bd_sf"/>
</dbReference>
<dbReference type="CDD" id="cd07377">
    <property type="entry name" value="WHTH_GntR"/>
    <property type="match status" value="1"/>
</dbReference>
<dbReference type="Gene3D" id="1.10.10.10">
    <property type="entry name" value="Winged helix-like DNA-binding domain superfamily/Winged helix DNA-binding domain"/>
    <property type="match status" value="1"/>
</dbReference>
<evidence type="ECO:0000256" key="5">
    <source>
        <dbReference type="ARBA" id="ARBA00023015"/>
    </source>
</evidence>
<dbReference type="InterPro" id="IPR015424">
    <property type="entry name" value="PyrdxlP-dep_Trfase"/>
</dbReference>
<dbReference type="PANTHER" id="PTHR46577">
    <property type="entry name" value="HTH-TYPE TRANSCRIPTIONAL REGULATORY PROTEIN GABR"/>
    <property type="match status" value="1"/>
</dbReference>
<evidence type="ECO:0000313" key="9">
    <source>
        <dbReference type="EMBL" id="KON84707.1"/>
    </source>
</evidence>
<dbReference type="SUPFAM" id="SSF53383">
    <property type="entry name" value="PLP-dependent transferases"/>
    <property type="match status" value="1"/>
</dbReference>
<evidence type="ECO:0000256" key="4">
    <source>
        <dbReference type="ARBA" id="ARBA00022898"/>
    </source>
</evidence>
<dbReference type="EMBL" id="LGUE01000004">
    <property type="protein sequence ID" value="KON84707.1"/>
    <property type="molecule type" value="Genomic_DNA"/>
</dbReference>
<dbReference type="SUPFAM" id="SSF46785">
    <property type="entry name" value="Winged helix' DNA-binding domain"/>
    <property type="match status" value="1"/>
</dbReference>
<evidence type="ECO:0000259" key="8">
    <source>
        <dbReference type="PROSITE" id="PS50949"/>
    </source>
</evidence>
<evidence type="ECO:0000256" key="2">
    <source>
        <dbReference type="ARBA" id="ARBA00005384"/>
    </source>
</evidence>
<evidence type="ECO:0000256" key="1">
    <source>
        <dbReference type="ARBA" id="ARBA00001933"/>
    </source>
</evidence>
<protein>
    <submittedName>
        <fullName evidence="9">GntR family transcriptional regulator</fullName>
    </submittedName>
</protein>
<dbReference type="STRING" id="189381.GCA_900166615_01530"/>
<dbReference type="PANTHER" id="PTHR46577:SF2">
    <property type="entry name" value="TRANSCRIPTIONAL REGULATORY PROTEIN"/>
    <property type="match status" value="1"/>
</dbReference>
<dbReference type="PATRIC" id="fig|189381.12.peg.2384"/>
<dbReference type="SMART" id="SM00345">
    <property type="entry name" value="HTH_GNTR"/>
    <property type="match status" value="1"/>
</dbReference>
<keyword evidence="3" id="KW-0808">Transferase</keyword>
<dbReference type="GO" id="GO:0003700">
    <property type="term" value="F:DNA-binding transcription factor activity"/>
    <property type="evidence" value="ECO:0007669"/>
    <property type="project" value="InterPro"/>
</dbReference>
<comment type="caution">
    <text evidence="9">The sequence shown here is derived from an EMBL/GenBank/DDBJ whole genome shotgun (WGS) entry which is preliminary data.</text>
</comment>
<keyword evidence="6" id="KW-0238">DNA-binding</keyword>
<dbReference type="PROSITE" id="PS50949">
    <property type="entry name" value="HTH_GNTR"/>
    <property type="match status" value="1"/>
</dbReference>
<dbReference type="GO" id="GO:0003677">
    <property type="term" value="F:DNA binding"/>
    <property type="evidence" value="ECO:0007669"/>
    <property type="project" value="UniProtKB-KW"/>
</dbReference>
<reference evidence="10" key="1">
    <citation type="submission" date="2015-07" db="EMBL/GenBank/DDBJ databases">
        <title>Fjat-14235 jcm11544.</title>
        <authorList>
            <person name="Liu B."/>
            <person name="Wang J."/>
            <person name="Zhu Y."/>
            <person name="Liu G."/>
            <person name="Chen Q."/>
            <person name="Chen Z."/>
            <person name="Lan J."/>
            <person name="Che J."/>
            <person name="Ge C."/>
            <person name="Shi H."/>
            <person name="Pan Z."/>
            <person name="Liu X."/>
        </authorList>
    </citation>
    <scope>NUCLEOTIDE SEQUENCE [LARGE SCALE GENOMIC DNA]</scope>
    <source>
        <strain evidence="10">JCM 11544</strain>
    </source>
</reference>
<dbReference type="InterPro" id="IPR015422">
    <property type="entry name" value="PyrdxlP-dep_Trfase_small"/>
</dbReference>
<evidence type="ECO:0000256" key="7">
    <source>
        <dbReference type="ARBA" id="ARBA00023163"/>
    </source>
</evidence>
<keyword evidence="5" id="KW-0805">Transcription regulation</keyword>
<dbReference type="InterPro" id="IPR036388">
    <property type="entry name" value="WH-like_DNA-bd_sf"/>
</dbReference>
<dbReference type="Gene3D" id="3.40.640.10">
    <property type="entry name" value="Type I PLP-dependent aspartate aminotransferase-like (Major domain)"/>
    <property type="match status" value="1"/>
</dbReference>
<dbReference type="InterPro" id="IPR000524">
    <property type="entry name" value="Tscrpt_reg_HTH_GntR"/>
</dbReference>
<dbReference type="InterPro" id="IPR004839">
    <property type="entry name" value="Aminotransferase_I/II_large"/>
</dbReference>
<dbReference type="AlphaFoldDB" id="A0A0M0G594"/>
<dbReference type="PRINTS" id="PR00035">
    <property type="entry name" value="HTHGNTR"/>
</dbReference>
<organism evidence="9 10">
    <name type="scientific">Rossellomorea marisflavi</name>
    <dbReference type="NCBI Taxonomy" id="189381"/>
    <lineage>
        <taxon>Bacteria</taxon>
        <taxon>Bacillati</taxon>
        <taxon>Bacillota</taxon>
        <taxon>Bacilli</taxon>
        <taxon>Bacillales</taxon>
        <taxon>Bacillaceae</taxon>
        <taxon>Rossellomorea</taxon>
    </lineage>
</organism>
<dbReference type="GO" id="GO:0030170">
    <property type="term" value="F:pyridoxal phosphate binding"/>
    <property type="evidence" value="ECO:0007669"/>
    <property type="project" value="InterPro"/>
</dbReference>
<sequence>MDWKPNRHAVISIHRQITDRIKALIERGDWSTDMRIPPQRKLAEEFGVNRSTIQTALDELKADGYLEGRVGSGIYVTGNAWNLLMDQARPNWQRHIETGVHKPNYHTIQLINDYEQKDDIIRLGTGELSPDLLPARELEESLRSITLDARAIGYSSPQGSIKLREALSARLEKRGITVSSDNILIVSGALQALQLIAVGLLEEGATVFQEGPSYLNSVHPFQSAGMRMQAVNRAETLSSTIRSLKGQSLFYCVPTLNNPTGYSWTVEEKKSFYTLCRDARIPIIEDDVYQELQFGEGSPPLKAMDEAGHVLYLGSVSKTLSPGLRIGWIVAPTPVIKRLADIKMQTDYGSSAFSQEIVAHWMMSGRYDRHVERLRTRLQERAERMEKILLRQYQDIATWNRPSGGFYIWIRFHAPIVNKALFLKALQRKVLLNPGYIYDPGDAHHIRLSFAYASLDEMEIGLHQLRKIIEERRDAP</sequence>
<comment type="cofactor">
    <cofactor evidence="1">
        <name>pyridoxal 5'-phosphate</name>
        <dbReference type="ChEBI" id="CHEBI:597326"/>
    </cofactor>
</comment>
<dbReference type="CDD" id="cd00609">
    <property type="entry name" value="AAT_like"/>
    <property type="match status" value="1"/>
</dbReference>
<evidence type="ECO:0000256" key="6">
    <source>
        <dbReference type="ARBA" id="ARBA00023125"/>
    </source>
</evidence>
<dbReference type="Proteomes" id="UP000037405">
    <property type="component" value="Unassembled WGS sequence"/>
</dbReference>
<dbReference type="RefSeq" id="WP_053428306.1">
    <property type="nucleotide sequence ID" value="NZ_LGUE01000004.1"/>
</dbReference>
<accession>A0A0M0G594</accession>